<dbReference type="PANTHER" id="PTHR44846:SF17">
    <property type="entry name" value="GNTR-FAMILY TRANSCRIPTIONAL REGULATOR"/>
    <property type="match status" value="1"/>
</dbReference>
<dbReference type="InterPro" id="IPR036721">
    <property type="entry name" value="RCK_C_sf"/>
</dbReference>
<dbReference type="GO" id="GO:0003700">
    <property type="term" value="F:DNA-binding transcription factor activity"/>
    <property type="evidence" value="ECO:0007669"/>
    <property type="project" value="InterPro"/>
</dbReference>
<name>A0A1X0VCW0_LEUPS</name>
<dbReference type="GO" id="GO:0008324">
    <property type="term" value="F:monoatomic cation transmembrane transporter activity"/>
    <property type="evidence" value="ECO:0007669"/>
    <property type="project" value="InterPro"/>
</dbReference>
<evidence type="ECO:0000256" key="3">
    <source>
        <dbReference type="ARBA" id="ARBA00023163"/>
    </source>
</evidence>
<gene>
    <name evidence="6" type="ORF">BMR96_06545</name>
</gene>
<dbReference type="SMART" id="SM00345">
    <property type="entry name" value="HTH_GNTR"/>
    <property type="match status" value="1"/>
</dbReference>
<dbReference type="Gene3D" id="3.30.70.1450">
    <property type="entry name" value="Regulator of K+ conductance, C-terminal domain"/>
    <property type="match status" value="1"/>
</dbReference>
<dbReference type="eggNOG" id="COG2188">
    <property type="taxonomic scope" value="Bacteria"/>
</dbReference>
<dbReference type="GO" id="GO:0006813">
    <property type="term" value="P:potassium ion transport"/>
    <property type="evidence" value="ECO:0007669"/>
    <property type="project" value="InterPro"/>
</dbReference>
<evidence type="ECO:0000256" key="1">
    <source>
        <dbReference type="ARBA" id="ARBA00023015"/>
    </source>
</evidence>
<evidence type="ECO:0000313" key="6">
    <source>
        <dbReference type="EMBL" id="ORI97577.1"/>
    </source>
</evidence>
<dbReference type="GO" id="GO:0045892">
    <property type="term" value="P:negative regulation of DNA-templated transcription"/>
    <property type="evidence" value="ECO:0007669"/>
    <property type="project" value="TreeGrafter"/>
</dbReference>
<evidence type="ECO:0000259" key="4">
    <source>
        <dbReference type="PROSITE" id="PS50949"/>
    </source>
</evidence>
<dbReference type="PANTHER" id="PTHR44846">
    <property type="entry name" value="MANNOSYL-D-GLYCERATE TRANSPORT/METABOLISM SYSTEM REPRESSOR MNGR-RELATED"/>
    <property type="match status" value="1"/>
</dbReference>
<dbReference type="Proteomes" id="UP000192288">
    <property type="component" value="Unassembled WGS sequence"/>
</dbReference>
<dbReference type="EMBL" id="MPLS01000021">
    <property type="protein sequence ID" value="ORI97577.1"/>
    <property type="molecule type" value="Genomic_DNA"/>
</dbReference>
<sequence length="205" mass="22881">MPKIREPRYRKIAFLIAEKIVNNEYRVGTKLHARSTLSTTFGVSAETARKAINVLSDLDIVRAVHGSGVEILSREKAKSFLNQAAETTNIQNIHVQINDLIDEQKSALDNLSGALSTLFEQTQRVQQHNPLTPYELMLEQPSAKLNQSIGNLNLWQNTGATVIGILHNEDLIVSPGPYAVIETGDTLYFVGNDTSYQAVQHFFYQ</sequence>
<keyword evidence="1" id="KW-0805">Transcription regulation</keyword>
<dbReference type="Pfam" id="PF00392">
    <property type="entry name" value="GntR"/>
    <property type="match status" value="1"/>
</dbReference>
<dbReference type="InterPro" id="IPR006037">
    <property type="entry name" value="RCK_C"/>
</dbReference>
<keyword evidence="3" id="KW-0804">Transcription</keyword>
<evidence type="ECO:0000256" key="2">
    <source>
        <dbReference type="ARBA" id="ARBA00023125"/>
    </source>
</evidence>
<dbReference type="Gene3D" id="1.10.10.10">
    <property type="entry name" value="Winged helix-like DNA-binding domain superfamily/Winged helix DNA-binding domain"/>
    <property type="match status" value="1"/>
</dbReference>
<dbReference type="STRING" id="33968.BMS77_07035"/>
<dbReference type="PROSITE" id="PS51202">
    <property type="entry name" value="RCK_C"/>
    <property type="match status" value="1"/>
</dbReference>
<reference evidence="6 7" key="1">
    <citation type="journal article" date="2017" name="Front. Microbiol.">
        <title>Genomic Characterization of Dairy Associated Leuconostoc Species and Diversity of Leuconostocs in Undefined Mixed Mesophilic Starter Cultures.</title>
        <authorList>
            <person name="Frantzen C.A."/>
            <person name="Kot W."/>
            <person name="Pedersen T.B."/>
            <person name="Ardo Y.M."/>
            <person name="Broadbent J.R."/>
            <person name="Neve H."/>
            <person name="Hansen L.H."/>
            <person name="Dal Bello F."/>
            <person name="Ostlie H.M."/>
            <person name="Kleppen H.P."/>
            <person name="Vogensen F.K."/>
            <person name="Holo H."/>
        </authorList>
    </citation>
    <scope>NUCLEOTIDE SEQUENCE [LARGE SCALE GENOMIC DNA]</scope>
    <source>
        <strain evidence="6 7">LMGCF08</strain>
    </source>
</reference>
<dbReference type="eggNOG" id="COG0490">
    <property type="taxonomic scope" value="Bacteria"/>
</dbReference>
<evidence type="ECO:0000313" key="7">
    <source>
        <dbReference type="Proteomes" id="UP000192288"/>
    </source>
</evidence>
<dbReference type="Pfam" id="PF02080">
    <property type="entry name" value="TrkA_C"/>
    <property type="match status" value="1"/>
</dbReference>
<dbReference type="InterPro" id="IPR036390">
    <property type="entry name" value="WH_DNA-bd_sf"/>
</dbReference>
<dbReference type="InterPro" id="IPR050679">
    <property type="entry name" value="Bact_HTH_transcr_reg"/>
</dbReference>
<proteinExistence type="predicted"/>
<dbReference type="InterPro" id="IPR036388">
    <property type="entry name" value="WH-like_DNA-bd_sf"/>
</dbReference>
<organism evidence="6 7">
    <name type="scientific">Leuconostoc pseudomesenteroides</name>
    <dbReference type="NCBI Taxonomy" id="33968"/>
    <lineage>
        <taxon>Bacteria</taxon>
        <taxon>Bacillati</taxon>
        <taxon>Bacillota</taxon>
        <taxon>Bacilli</taxon>
        <taxon>Lactobacillales</taxon>
        <taxon>Lactobacillaceae</taxon>
        <taxon>Leuconostoc</taxon>
    </lineage>
</organism>
<dbReference type="AlphaFoldDB" id="A0A1X0VCW0"/>
<dbReference type="GO" id="GO:0003677">
    <property type="term" value="F:DNA binding"/>
    <property type="evidence" value="ECO:0007669"/>
    <property type="project" value="UniProtKB-KW"/>
</dbReference>
<comment type="caution">
    <text evidence="6">The sequence shown here is derived from an EMBL/GenBank/DDBJ whole genome shotgun (WGS) entry which is preliminary data.</text>
</comment>
<dbReference type="CDD" id="cd07377">
    <property type="entry name" value="WHTH_GntR"/>
    <property type="match status" value="1"/>
</dbReference>
<accession>A0A1X0VCW0</accession>
<dbReference type="SUPFAM" id="SSF46785">
    <property type="entry name" value="Winged helix' DNA-binding domain"/>
    <property type="match status" value="1"/>
</dbReference>
<dbReference type="InterPro" id="IPR000524">
    <property type="entry name" value="Tscrpt_reg_HTH_GntR"/>
</dbReference>
<dbReference type="SUPFAM" id="SSF116726">
    <property type="entry name" value="TrkA C-terminal domain-like"/>
    <property type="match status" value="1"/>
</dbReference>
<keyword evidence="2" id="KW-0238">DNA-binding</keyword>
<feature type="domain" description="HTH gntR-type" evidence="4">
    <location>
        <begin position="6"/>
        <end position="74"/>
    </location>
</feature>
<dbReference type="PROSITE" id="PS50949">
    <property type="entry name" value="HTH_GNTR"/>
    <property type="match status" value="1"/>
</dbReference>
<evidence type="ECO:0000259" key="5">
    <source>
        <dbReference type="PROSITE" id="PS51202"/>
    </source>
</evidence>
<protein>
    <submittedName>
        <fullName evidence="6">GntR family transcriptional regulator</fullName>
    </submittedName>
</protein>
<feature type="domain" description="RCK C-terminal" evidence="5">
    <location>
        <begin position="120"/>
        <end position="205"/>
    </location>
</feature>
<dbReference type="RefSeq" id="WP_080519393.1">
    <property type="nucleotide sequence ID" value="NZ_MPLS01000021.1"/>
</dbReference>